<feature type="compositionally biased region" description="Polar residues" evidence="7">
    <location>
        <begin position="654"/>
        <end position="667"/>
    </location>
</feature>
<feature type="compositionally biased region" description="Basic residues" evidence="7">
    <location>
        <begin position="644"/>
        <end position="653"/>
    </location>
</feature>
<feature type="domain" description="Protein kinase" evidence="8">
    <location>
        <begin position="16"/>
        <end position="257"/>
    </location>
</feature>
<sequence>MSSPSASFVQIKFDDVLFYENCGGGSFGSVYRARWISQDKEVAVKKLLKIENEAEILSILSHRNIIQFYGAIVEAPNYGIVTEYASGGSLYDYLSSDESEEMDMGQIMTWAAEIARGMHYLHSEAPVKICDFGASKFLTHTTHMSLVGTFPWMAPEVIQSLPVSETCDTFSYGVVLWEMLTREIPFKGLEGLQVAWLVVEKNERLTIPSGCPDSFAELMRDCWTAEPKERPMFKQILSTLESMSNDSQLPQQCNSFLHNKAEWRCEIEATLERLKKLERDLSTKEQELKERERRLKMWEHKLIAQSNSPLLPHFDIYTWTEEHVGTLGMQLYADLFKENHITGKRLLLLTENDMRDMGVKSKGHVMHLKGEIEKLTNDYLSLVHFPPLLKDELGKEVEMSKTVNLELVFGYHWKPGTGTSDCKWKMYMELDGDDIALTYIKDVIFNVGQQDVEILRMTKPPFVMDKWIVGIQQNHKVDYTVNYEVRCTSPNKANIVYIDTTWMYNVRQRQLKTQKSLQTTAAVTARTLPQFLSAHESQGFSYAAAVRRSPNRAHASSWIDSRSSSPTTSLSAKLSSLHLGSKGSSPSSTTSESASERERERPLSTGAVHDHRRNLYFGNTLTVAGEQSRGYALANARGNYVHNKTIKTSRQPRPRSNSYSVAPQNRPSIPGILSVTENPSEEKQGAKASDGGWIKVERQKRLPRQDNKQVRGRQRRGGRGGRGAGGRT</sequence>
<dbReference type="SUPFAM" id="SSF47769">
    <property type="entry name" value="SAM/Pointed domain"/>
    <property type="match status" value="1"/>
</dbReference>
<dbReference type="InterPro" id="IPR013761">
    <property type="entry name" value="SAM/pointed_sf"/>
</dbReference>
<keyword evidence="1" id="KW-0723">Serine/threonine-protein kinase</keyword>
<dbReference type="GeneTree" id="ENSGT00940000163262"/>
<dbReference type="Gene3D" id="1.10.150.50">
    <property type="entry name" value="Transcription Factor, Ets-1"/>
    <property type="match status" value="1"/>
</dbReference>
<dbReference type="PANTHER" id="PTHR44329">
    <property type="entry name" value="SERINE/THREONINE-PROTEIN KINASE TNNI3K-RELATED"/>
    <property type="match status" value="1"/>
</dbReference>
<dbReference type="Proteomes" id="UP000694565">
    <property type="component" value="Unplaced"/>
</dbReference>
<reference evidence="10" key="1">
    <citation type="submission" date="2025-08" db="UniProtKB">
        <authorList>
            <consortium name="Ensembl"/>
        </authorList>
    </citation>
    <scope>IDENTIFICATION</scope>
</reference>
<dbReference type="Pfam" id="PF07714">
    <property type="entry name" value="PK_Tyr_Ser-Thr"/>
    <property type="match status" value="1"/>
</dbReference>
<keyword evidence="6" id="KW-0175">Coiled coil</keyword>
<organism evidence="10 11">
    <name type="scientific">Cyclopterus lumpus</name>
    <name type="common">Lumpsucker</name>
    <dbReference type="NCBI Taxonomy" id="8103"/>
    <lineage>
        <taxon>Eukaryota</taxon>
        <taxon>Metazoa</taxon>
        <taxon>Chordata</taxon>
        <taxon>Craniata</taxon>
        <taxon>Vertebrata</taxon>
        <taxon>Euteleostomi</taxon>
        <taxon>Actinopterygii</taxon>
        <taxon>Neopterygii</taxon>
        <taxon>Teleostei</taxon>
        <taxon>Neoteleostei</taxon>
        <taxon>Acanthomorphata</taxon>
        <taxon>Eupercaria</taxon>
        <taxon>Perciformes</taxon>
        <taxon>Cottioidei</taxon>
        <taxon>Cottales</taxon>
        <taxon>Cyclopteridae</taxon>
        <taxon>Cyclopterus</taxon>
    </lineage>
</organism>
<accession>A0A8C3ART8</accession>
<proteinExistence type="predicted"/>
<feature type="compositionally biased region" description="Basic and acidic residues" evidence="7">
    <location>
        <begin position="695"/>
        <end position="709"/>
    </location>
</feature>
<feature type="compositionally biased region" description="Low complexity" evidence="7">
    <location>
        <begin position="561"/>
        <end position="593"/>
    </location>
</feature>
<evidence type="ECO:0000256" key="6">
    <source>
        <dbReference type="SAM" id="Coils"/>
    </source>
</evidence>
<dbReference type="Ensembl" id="ENSCLMT00005047351.1">
    <property type="protein sequence ID" value="ENSCLMP00005045753.1"/>
    <property type="gene ID" value="ENSCLMG00005021075.1"/>
</dbReference>
<keyword evidence="11" id="KW-1185">Reference proteome</keyword>
<dbReference type="GO" id="GO:0005524">
    <property type="term" value="F:ATP binding"/>
    <property type="evidence" value="ECO:0007669"/>
    <property type="project" value="UniProtKB-KW"/>
</dbReference>
<dbReference type="SMART" id="SM00454">
    <property type="entry name" value="SAM"/>
    <property type="match status" value="1"/>
</dbReference>
<dbReference type="InterPro" id="IPR000719">
    <property type="entry name" value="Prot_kinase_dom"/>
</dbReference>
<feature type="coiled-coil region" evidence="6">
    <location>
        <begin position="260"/>
        <end position="301"/>
    </location>
</feature>
<evidence type="ECO:0008006" key="12">
    <source>
        <dbReference type="Google" id="ProtNLM"/>
    </source>
</evidence>
<dbReference type="SUPFAM" id="SSF56112">
    <property type="entry name" value="Protein kinase-like (PK-like)"/>
    <property type="match status" value="1"/>
</dbReference>
<gene>
    <name evidence="10" type="primary">map3k20a</name>
</gene>
<dbReference type="InterPro" id="IPR001245">
    <property type="entry name" value="Ser-Thr/Tyr_kinase_cat_dom"/>
</dbReference>
<keyword evidence="2" id="KW-0808">Transferase</keyword>
<name>A0A8C3ART8_CYCLU</name>
<evidence type="ECO:0000256" key="2">
    <source>
        <dbReference type="ARBA" id="ARBA00022679"/>
    </source>
</evidence>
<evidence type="ECO:0000256" key="5">
    <source>
        <dbReference type="ARBA" id="ARBA00022840"/>
    </source>
</evidence>
<dbReference type="PROSITE" id="PS50011">
    <property type="entry name" value="PROTEIN_KINASE_DOM"/>
    <property type="match status" value="1"/>
</dbReference>
<keyword evidence="5" id="KW-0067">ATP-binding</keyword>
<protein>
    <recommendedName>
        <fullName evidence="12">Mitogen-activated protein kinase kinase kinase 20</fullName>
    </recommendedName>
</protein>
<evidence type="ECO:0000256" key="7">
    <source>
        <dbReference type="SAM" id="MobiDB-lite"/>
    </source>
</evidence>
<dbReference type="GO" id="GO:0004709">
    <property type="term" value="F:MAP kinase kinase kinase activity"/>
    <property type="evidence" value="ECO:0007669"/>
    <property type="project" value="TreeGrafter"/>
</dbReference>
<dbReference type="FunFam" id="3.30.200.20:FF:000220">
    <property type="entry name" value="mitogen-activated protein kinase kinase kinase 20 isoform X1"/>
    <property type="match status" value="1"/>
</dbReference>
<dbReference type="AlphaFoldDB" id="A0A8C3ART8"/>
<evidence type="ECO:0000259" key="8">
    <source>
        <dbReference type="PROSITE" id="PS50011"/>
    </source>
</evidence>
<evidence type="ECO:0000313" key="11">
    <source>
        <dbReference type="Proteomes" id="UP000694565"/>
    </source>
</evidence>
<evidence type="ECO:0000256" key="3">
    <source>
        <dbReference type="ARBA" id="ARBA00022741"/>
    </source>
</evidence>
<evidence type="ECO:0000256" key="1">
    <source>
        <dbReference type="ARBA" id="ARBA00022527"/>
    </source>
</evidence>
<reference evidence="10" key="2">
    <citation type="submission" date="2025-09" db="UniProtKB">
        <authorList>
            <consortium name="Ensembl"/>
        </authorList>
    </citation>
    <scope>IDENTIFICATION</scope>
</reference>
<feature type="region of interest" description="Disordered" evidence="7">
    <location>
        <begin position="556"/>
        <end position="611"/>
    </location>
</feature>
<evidence type="ECO:0000259" key="9">
    <source>
        <dbReference type="PROSITE" id="PS50105"/>
    </source>
</evidence>
<evidence type="ECO:0000256" key="4">
    <source>
        <dbReference type="ARBA" id="ARBA00022777"/>
    </source>
</evidence>
<dbReference type="GO" id="GO:0005737">
    <property type="term" value="C:cytoplasm"/>
    <property type="evidence" value="ECO:0007669"/>
    <property type="project" value="TreeGrafter"/>
</dbReference>
<dbReference type="InterPro" id="IPR051681">
    <property type="entry name" value="Ser/Thr_Kinases-Pseudokinases"/>
</dbReference>
<evidence type="ECO:0000313" key="10">
    <source>
        <dbReference type="Ensembl" id="ENSCLMP00005045753.1"/>
    </source>
</evidence>
<dbReference type="InterPro" id="IPR011009">
    <property type="entry name" value="Kinase-like_dom_sf"/>
</dbReference>
<feature type="domain" description="SAM" evidence="9">
    <location>
        <begin position="315"/>
        <end position="378"/>
    </location>
</feature>
<feature type="compositionally biased region" description="Basic residues" evidence="7">
    <location>
        <begin position="710"/>
        <end position="719"/>
    </location>
</feature>
<dbReference type="Pfam" id="PF00536">
    <property type="entry name" value="SAM_1"/>
    <property type="match status" value="1"/>
</dbReference>
<dbReference type="PANTHER" id="PTHR44329:SF288">
    <property type="entry name" value="MITOGEN-ACTIVATED PROTEIN KINASE KINASE KINASE 20"/>
    <property type="match status" value="1"/>
</dbReference>
<dbReference type="PROSITE" id="PS50105">
    <property type="entry name" value="SAM_DOMAIN"/>
    <property type="match status" value="1"/>
</dbReference>
<keyword evidence="3" id="KW-0547">Nucleotide-binding</keyword>
<dbReference type="Gene3D" id="3.30.200.20">
    <property type="entry name" value="Phosphorylase Kinase, domain 1"/>
    <property type="match status" value="1"/>
</dbReference>
<dbReference type="Gene3D" id="1.10.510.10">
    <property type="entry name" value="Transferase(Phosphotransferase) domain 1"/>
    <property type="match status" value="1"/>
</dbReference>
<dbReference type="InterPro" id="IPR001660">
    <property type="entry name" value="SAM"/>
</dbReference>
<feature type="region of interest" description="Disordered" evidence="7">
    <location>
        <begin position="642"/>
        <end position="728"/>
    </location>
</feature>
<keyword evidence="4" id="KW-0418">Kinase</keyword>